<evidence type="ECO:0000313" key="2">
    <source>
        <dbReference type="Proteomes" id="UP000321287"/>
    </source>
</evidence>
<proteinExistence type="predicted"/>
<protein>
    <submittedName>
        <fullName evidence="1">Uncharacterized protein</fullName>
    </submittedName>
</protein>
<accession>A0AAN4U359</accession>
<name>A0AAN4U359_9PROT</name>
<keyword evidence="2" id="KW-1185">Reference proteome</keyword>
<organism evidence="1 2">
    <name type="scientific">Asaia bogorensis NBRC 16594</name>
    <dbReference type="NCBI Taxonomy" id="1231624"/>
    <lineage>
        <taxon>Bacteria</taxon>
        <taxon>Pseudomonadati</taxon>
        <taxon>Pseudomonadota</taxon>
        <taxon>Alphaproteobacteria</taxon>
        <taxon>Acetobacterales</taxon>
        <taxon>Acetobacteraceae</taxon>
        <taxon>Asaia</taxon>
    </lineage>
</organism>
<sequence>MINGGGAQGHAHLMATVEANADAGDGLPERALERGLRVVAKGAQKIGGILEN</sequence>
<dbReference type="AlphaFoldDB" id="A0AAN4U359"/>
<comment type="caution">
    <text evidence="1">The sequence shown here is derived from an EMBL/GenBank/DDBJ whole genome shotgun (WGS) entry which is preliminary data.</text>
</comment>
<evidence type="ECO:0000313" key="1">
    <source>
        <dbReference type="EMBL" id="GEL54206.1"/>
    </source>
</evidence>
<gene>
    <name evidence="1" type="ORF">ABO01nite_22130</name>
</gene>
<dbReference type="Proteomes" id="UP000321287">
    <property type="component" value="Unassembled WGS sequence"/>
</dbReference>
<reference evidence="1 2" key="1">
    <citation type="submission" date="2019-07" db="EMBL/GenBank/DDBJ databases">
        <title>Whole genome shotgun sequence of Asaia bogorensis NBRC 16594.</title>
        <authorList>
            <person name="Hosoyama A."/>
            <person name="Uohara A."/>
            <person name="Ohji S."/>
            <person name="Ichikawa N."/>
        </authorList>
    </citation>
    <scope>NUCLEOTIDE SEQUENCE [LARGE SCALE GENOMIC DNA]</scope>
    <source>
        <strain evidence="1 2">NBRC 16594</strain>
    </source>
</reference>
<dbReference type="EMBL" id="BJVS01000006">
    <property type="protein sequence ID" value="GEL54206.1"/>
    <property type="molecule type" value="Genomic_DNA"/>
</dbReference>